<dbReference type="Pfam" id="PF00023">
    <property type="entry name" value="Ank"/>
    <property type="match status" value="1"/>
</dbReference>
<keyword evidence="8" id="KW-1185">Reference proteome</keyword>
<dbReference type="SUPFAM" id="SSF52540">
    <property type="entry name" value="P-loop containing nucleoside triphosphate hydrolases"/>
    <property type="match status" value="1"/>
</dbReference>
<evidence type="ECO:0000256" key="1">
    <source>
        <dbReference type="ARBA" id="ARBA00022741"/>
    </source>
</evidence>
<feature type="compositionally biased region" description="Acidic residues" evidence="5">
    <location>
        <begin position="1246"/>
        <end position="1256"/>
    </location>
</feature>
<feature type="compositionally biased region" description="Basic and acidic residues" evidence="5">
    <location>
        <begin position="1223"/>
        <end position="1245"/>
    </location>
</feature>
<evidence type="ECO:0000259" key="6">
    <source>
        <dbReference type="Pfam" id="PF00580"/>
    </source>
</evidence>
<feature type="non-terminal residue" evidence="7">
    <location>
        <position position="1"/>
    </location>
</feature>
<dbReference type="Gene3D" id="1.25.40.10">
    <property type="entry name" value="Tetratricopeptide repeat domain"/>
    <property type="match status" value="1"/>
</dbReference>
<proteinExistence type="predicted"/>
<feature type="domain" description="UvrD-like helicase ATP-binding" evidence="6">
    <location>
        <begin position="1474"/>
        <end position="1563"/>
    </location>
</feature>
<dbReference type="SUPFAM" id="SSF48452">
    <property type="entry name" value="TPR-like"/>
    <property type="match status" value="1"/>
</dbReference>
<dbReference type="GO" id="GO:0016787">
    <property type="term" value="F:hydrolase activity"/>
    <property type="evidence" value="ECO:0007669"/>
    <property type="project" value="UniProtKB-KW"/>
</dbReference>
<dbReference type="InterPro" id="IPR013986">
    <property type="entry name" value="DExx_box_DNA_helicase_dom_sf"/>
</dbReference>
<evidence type="ECO:0000313" key="7">
    <source>
        <dbReference type="EMBL" id="CAG5125043.1"/>
    </source>
</evidence>
<feature type="compositionally biased region" description="Acidic residues" evidence="5">
    <location>
        <begin position="835"/>
        <end position="847"/>
    </location>
</feature>
<protein>
    <recommendedName>
        <fullName evidence="6">UvrD-like helicase ATP-binding domain-containing protein</fullName>
    </recommendedName>
</protein>
<dbReference type="Gene3D" id="1.10.10.160">
    <property type="match status" value="1"/>
</dbReference>
<feature type="compositionally biased region" description="Low complexity" evidence="5">
    <location>
        <begin position="750"/>
        <end position="759"/>
    </location>
</feature>
<reference evidence="7" key="1">
    <citation type="submission" date="2021-04" db="EMBL/GenBank/DDBJ databases">
        <authorList>
            <consortium name="Molecular Ecology Group"/>
        </authorList>
    </citation>
    <scope>NUCLEOTIDE SEQUENCE</scope>
</reference>
<keyword evidence="4" id="KW-0067">ATP-binding</keyword>
<dbReference type="Proteomes" id="UP000678393">
    <property type="component" value="Unassembled WGS sequence"/>
</dbReference>
<gene>
    <name evidence="7" type="ORF">CUNI_LOCUS10601</name>
</gene>
<dbReference type="EMBL" id="CAJHNH020001937">
    <property type="protein sequence ID" value="CAG5125043.1"/>
    <property type="molecule type" value="Genomic_DNA"/>
</dbReference>
<dbReference type="InterPro" id="IPR036770">
    <property type="entry name" value="Ankyrin_rpt-contain_sf"/>
</dbReference>
<evidence type="ECO:0000256" key="2">
    <source>
        <dbReference type="ARBA" id="ARBA00022801"/>
    </source>
</evidence>
<keyword evidence="3" id="KW-0347">Helicase</keyword>
<feature type="region of interest" description="Disordered" evidence="5">
    <location>
        <begin position="750"/>
        <end position="792"/>
    </location>
</feature>
<feature type="compositionally biased region" description="Polar residues" evidence="5">
    <location>
        <begin position="760"/>
        <end position="777"/>
    </location>
</feature>
<accession>A0A8S3Z6I6</accession>
<dbReference type="PANTHER" id="PTHR21529">
    <property type="entry name" value="MAMMARY TURMOR VIRUS RECEPTOR HOMOLOG 1, 2 MTVR1, 2"/>
    <property type="match status" value="1"/>
</dbReference>
<dbReference type="GO" id="GO:0005524">
    <property type="term" value="F:ATP binding"/>
    <property type="evidence" value="ECO:0007669"/>
    <property type="project" value="UniProtKB-KW"/>
</dbReference>
<dbReference type="SMART" id="SM00028">
    <property type="entry name" value="TPR"/>
    <property type="match status" value="3"/>
</dbReference>
<evidence type="ECO:0000256" key="3">
    <source>
        <dbReference type="ARBA" id="ARBA00022806"/>
    </source>
</evidence>
<dbReference type="Gene3D" id="1.25.40.20">
    <property type="entry name" value="Ankyrin repeat-containing domain"/>
    <property type="match status" value="2"/>
</dbReference>
<feature type="region of interest" description="Disordered" evidence="5">
    <location>
        <begin position="1215"/>
        <end position="1256"/>
    </location>
</feature>
<dbReference type="InterPro" id="IPR027417">
    <property type="entry name" value="P-loop_NTPase"/>
</dbReference>
<dbReference type="SUPFAM" id="SSF48403">
    <property type="entry name" value="Ankyrin repeat"/>
    <property type="match status" value="2"/>
</dbReference>
<keyword evidence="2" id="KW-0378">Hydrolase</keyword>
<evidence type="ECO:0000256" key="4">
    <source>
        <dbReference type="ARBA" id="ARBA00022840"/>
    </source>
</evidence>
<dbReference type="PANTHER" id="PTHR21529:SF4">
    <property type="entry name" value="TPR AND ANKYRIN REPEAT-CONTAINING PROTEIN 1"/>
    <property type="match status" value="1"/>
</dbReference>
<dbReference type="InterPro" id="IPR002110">
    <property type="entry name" value="Ankyrin_rpt"/>
</dbReference>
<feature type="region of interest" description="Disordered" evidence="5">
    <location>
        <begin position="828"/>
        <end position="871"/>
    </location>
</feature>
<dbReference type="Pfam" id="PF00580">
    <property type="entry name" value="UvrD-helicase"/>
    <property type="match status" value="1"/>
</dbReference>
<dbReference type="GO" id="GO:0004386">
    <property type="term" value="F:helicase activity"/>
    <property type="evidence" value="ECO:0007669"/>
    <property type="project" value="UniProtKB-KW"/>
</dbReference>
<sequence>MSLQIAKRLVENKVDVSVKDRYNKSAIEYVSVNSPLKELMKSGFTKPNLAGSRSSQTWHDLKEMGNVAFKQADYKKALQVYSQAISHFESKLENPSNVLSKEDGRSLAVLYGNRAECWYKQGNLLMFLDNAKRSVNADGSWYKGHWRVGKAFRDQGKVKKAVTAFFNTLKALKSSDGEGLEILILSDLVEMIYELKDGREVYMQDLKHISFEQWRQLSYDFIVRLKWELAEFIYRNFDPKAAVVKNRNFDLGPFCKMDLLDSQRWICGFLLWFLTTGADHRTLKFHAGDTYFHATISIIVQSGSSPTTGNKSMDSEATRLLDFIVLNKVIPGGEINIRDHKQNTVLHLLAMLKGPDKMRQFLAHYLLEKGVDVMAQNNENKQVLELVNSSDVIRKPIQDNLSKHKFIDKLKDQKKPVSNSSQKSQYQNKSRDNISLQKTSQECNICEKRLDKALLWHAKENYFEEFSELVDVINCSNSDNLHHKGLNTRAVQRIAVLLSYDVAHEIPSSFFKIHATKFKDVLIAVAISGNWVQLEILVNRFKQTKGQHAVSKFAKSLSLADLVADQSLVDKESVRIKLINLFVKNGATLDPATSASTLETAVRNLEWQVVLKLLELGADPRGMTLTAGDTPYHVALHVALKNDPGNFLLLEKLKHVYENSKTISPCLDVSCQDKDGNTLLHIAAQAKFNHHSLHAVELLCQWKVKADIENKEGKLAIHYILNDKDRRAQYLKTASKGSLMSAPHYAVSSSSKASGAVKSTGTSATNVSPGTPGTSVSAGARPKEFQRTPVVTSMSSVQLEKVKIQNLLMTLPSLNYNFLAEDVSKGIQKHGEGTQDSDEDSSDQNDSDMEKTSGFGASSHPELAEGVENKSTTEEFSVSAKAFESLEWEVECTEDVWNVLKFKKEKVKGNKREESTHKNLPKRVMSQYLKQLVVKYIHQLATGDWQPHLKQQVPSTPVTLQLFKITLPHGAYILWELAVAFSPRLNQSADTLLTQETVRTSERSAAKAPRMYSETIRVWSIVLEQSKLQPDVQRIISSHERGKSCIIQKRIRALNVGHFDQSISLRLPLLYVEQNSDERLPGDLQQDVQRYLFPPASAHMNEYHVLKFYSFSASLVSAVLDKIDADVDFPFRVTDIEDAIICLKASSPLLLLGRSGTGKTTCCLYRLWSVFQNYWKEAVNVGTPLLPRQKYPEIKENEEDDGKAAADLTDAGHVTQEYNLRSKRNESQEKGHELESDDGDSHSESPDEDDDDNDYDGEVLYDHLHQVFVTKNPVLCLEVQKSFIKLCNATDLKQRGHINHNGNLPNTIQDVTDSTFPLFLTSRQLLLMLDASVDGDSFFPRNEDLALKVHIPGWGTQEDIFSAIPLEQDDLLDSDNDDVDYKDKSVNLPKKVKHVHDLGNQPELKAYARRECTYEDFAYEVWPKIAKKAEIDCHPSLVWTEIMSFIKGSYESLYTEKGYLDKEEYINVGRKRAPNFSGSRSQVYDVFLKYNNYKQQHSLFDEADLVYKLYCRLRKMTFQPWIIHEIYVDETQDFTQAELALLVSLCSEPNKMFLTGDTAQSIMRGISFRFHDLRSMFYHTKNSADKKERHLSSLKVPEKVHQLTHNYRSHTGILSLASAVLDILLELFPDSFDPLEKDQGMFAGPKPIIIESSSPGDLALLLTGSRRKTSHIEFGAHQAILVVSEGAKAQLPEELGSGIVLTIFESKGLEFDDVLIYNFFKDSH</sequence>
<dbReference type="OrthoDB" id="3156807at2759"/>
<keyword evidence="1" id="KW-0547">Nucleotide-binding</keyword>
<feature type="region of interest" description="Disordered" evidence="5">
    <location>
        <begin position="412"/>
        <end position="433"/>
    </location>
</feature>
<dbReference type="Gene3D" id="3.40.50.300">
    <property type="entry name" value="P-loop containing nucleotide triphosphate hydrolases"/>
    <property type="match status" value="1"/>
</dbReference>
<dbReference type="InterPro" id="IPR011990">
    <property type="entry name" value="TPR-like_helical_dom_sf"/>
</dbReference>
<evidence type="ECO:0000313" key="8">
    <source>
        <dbReference type="Proteomes" id="UP000678393"/>
    </source>
</evidence>
<dbReference type="InterPro" id="IPR039904">
    <property type="entry name" value="TRANK1"/>
</dbReference>
<organism evidence="7 8">
    <name type="scientific">Candidula unifasciata</name>
    <dbReference type="NCBI Taxonomy" id="100452"/>
    <lineage>
        <taxon>Eukaryota</taxon>
        <taxon>Metazoa</taxon>
        <taxon>Spiralia</taxon>
        <taxon>Lophotrochozoa</taxon>
        <taxon>Mollusca</taxon>
        <taxon>Gastropoda</taxon>
        <taxon>Heterobranchia</taxon>
        <taxon>Euthyneura</taxon>
        <taxon>Panpulmonata</taxon>
        <taxon>Eupulmonata</taxon>
        <taxon>Stylommatophora</taxon>
        <taxon>Helicina</taxon>
        <taxon>Helicoidea</taxon>
        <taxon>Geomitridae</taxon>
        <taxon>Candidula</taxon>
    </lineage>
</organism>
<name>A0A8S3Z6I6_9EUPU</name>
<evidence type="ECO:0000256" key="5">
    <source>
        <dbReference type="SAM" id="MobiDB-lite"/>
    </source>
</evidence>
<dbReference type="InterPro" id="IPR014016">
    <property type="entry name" value="UvrD-like_ATP-bd"/>
</dbReference>
<feature type="compositionally biased region" description="Low complexity" evidence="5">
    <location>
        <begin position="418"/>
        <end position="428"/>
    </location>
</feature>
<dbReference type="InterPro" id="IPR019734">
    <property type="entry name" value="TPR_rpt"/>
</dbReference>
<comment type="caution">
    <text evidence="7">The sequence shown here is derived from an EMBL/GenBank/DDBJ whole genome shotgun (WGS) entry which is preliminary data.</text>
</comment>